<dbReference type="InterPro" id="IPR027815">
    <property type="entry name" value="CSC1/OSCA1-like_cyt"/>
</dbReference>
<dbReference type="Proteomes" id="UP001058974">
    <property type="component" value="Chromosome 5"/>
</dbReference>
<evidence type="ECO:0000259" key="13">
    <source>
        <dbReference type="Pfam" id="PF14703"/>
    </source>
</evidence>
<keyword evidence="7" id="KW-0406">Ion transport</keyword>
<evidence type="ECO:0000256" key="1">
    <source>
        <dbReference type="ARBA" id="ARBA00004141"/>
    </source>
</evidence>
<dbReference type="PANTHER" id="PTHR13018:SF117">
    <property type="entry name" value="CSC1-LIKE PROTEIN RXW8"/>
    <property type="match status" value="1"/>
</dbReference>
<feature type="transmembrane region" description="Helical" evidence="10">
    <location>
        <begin position="623"/>
        <end position="642"/>
    </location>
</feature>
<dbReference type="Gramene" id="Psat05G0130900-T1">
    <property type="protein sequence ID" value="KAI5404119.1"/>
    <property type="gene ID" value="KIW84_051309"/>
</dbReference>
<evidence type="ECO:0000256" key="7">
    <source>
        <dbReference type="ARBA" id="ARBA00023065"/>
    </source>
</evidence>
<dbReference type="InterPro" id="IPR045122">
    <property type="entry name" value="Csc1-like"/>
</dbReference>
<dbReference type="Pfam" id="PF14703">
    <property type="entry name" value="PHM7_cyt"/>
    <property type="match status" value="1"/>
</dbReference>
<keyword evidence="9" id="KW-0407">Ion channel</keyword>
<evidence type="ECO:0000259" key="11">
    <source>
        <dbReference type="Pfam" id="PF02714"/>
    </source>
</evidence>
<feature type="transmembrane region" description="Helical" evidence="10">
    <location>
        <begin position="96"/>
        <end position="115"/>
    </location>
</feature>
<dbReference type="EMBL" id="JAMSHJ010000005">
    <property type="protein sequence ID" value="KAI5404119.1"/>
    <property type="molecule type" value="Genomic_DNA"/>
</dbReference>
<feature type="transmembrane region" description="Helical" evidence="10">
    <location>
        <begin position="351"/>
        <end position="375"/>
    </location>
</feature>
<dbReference type="OrthoDB" id="1689567at2759"/>
<dbReference type="Pfam" id="PF13967">
    <property type="entry name" value="RSN1_TM"/>
    <property type="match status" value="1"/>
</dbReference>
<keyword evidence="3" id="KW-0813">Transport</keyword>
<reference evidence="14 15" key="1">
    <citation type="journal article" date="2022" name="Nat. Genet.">
        <title>Improved pea reference genome and pan-genome highlight genomic features and evolutionary characteristics.</title>
        <authorList>
            <person name="Yang T."/>
            <person name="Liu R."/>
            <person name="Luo Y."/>
            <person name="Hu S."/>
            <person name="Wang D."/>
            <person name="Wang C."/>
            <person name="Pandey M.K."/>
            <person name="Ge S."/>
            <person name="Xu Q."/>
            <person name="Li N."/>
            <person name="Li G."/>
            <person name="Huang Y."/>
            <person name="Saxena R.K."/>
            <person name="Ji Y."/>
            <person name="Li M."/>
            <person name="Yan X."/>
            <person name="He Y."/>
            <person name="Liu Y."/>
            <person name="Wang X."/>
            <person name="Xiang C."/>
            <person name="Varshney R.K."/>
            <person name="Ding H."/>
            <person name="Gao S."/>
            <person name="Zong X."/>
        </authorList>
    </citation>
    <scope>NUCLEOTIDE SEQUENCE [LARGE SCALE GENOMIC DNA]</scope>
    <source>
        <strain evidence="14 15">cv. Zhongwan 6</strain>
    </source>
</reference>
<feature type="domain" description="CSC1/OSCA1-like cytosolic" evidence="13">
    <location>
        <begin position="185"/>
        <end position="338"/>
    </location>
</feature>
<evidence type="ECO:0008006" key="16">
    <source>
        <dbReference type="Google" id="ProtNLM"/>
    </source>
</evidence>
<feature type="transmembrane region" description="Helical" evidence="10">
    <location>
        <begin position="395"/>
        <end position="423"/>
    </location>
</feature>
<name>A0A9D4WM54_PEA</name>
<evidence type="ECO:0000259" key="12">
    <source>
        <dbReference type="Pfam" id="PF13967"/>
    </source>
</evidence>
<keyword evidence="15" id="KW-1185">Reference proteome</keyword>
<dbReference type="Gramene" id="PSAT_LOCUS23793_t1">
    <property type="protein sequence ID" value="CAL5204826.1"/>
    <property type="gene ID" value="PSAT_LOCUS23793"/>
</dbReference>
<proteinExistence type="inferred from homology"/>
<evidence type="ECO:0000256" key="2">
    <source>
        <dbReference type="ARBA" id="ARBA00007779"/>
    </source>
</evidence>
<evidence type="ECO:0000256" key="9">
    <source>
        <dbReference type="ARBA" id="ARBA00023303"/>
    </source>
</evidence>
<feature type="domain" description="CSC1/OSCA1-like N-terminal transmembrane" evidence="12">
    <location>
        <begin position="5"/>
        <end position="164"/>
    </location>
</feature>
<feature type="transmembrane region" description="Helical" evidence="10">
    <location>
        <begin position="142"/>
        <end position="163"/>
    </location>
</feature>
<dbReference type="InterPro" id="IPR032880">
    <property type="entry name" value="CSC1/OSCA1-like_N"/>
</dbReference>
<keyword evidence="5" id="KW-0106">Calcium</keyword>
<feature type="domain" description="CSC1/OSCA1-like 7TM region" evidence="11">
    <location>
        <begin position="349"/>
        <end position="616"/>
    </location>
</feature>
<evidence type="ECO:0000256" key="5">
    <source>
        <dbReference type="ARBA" id="ARBA00022837"/>
    </source>
</evidence>
<gene>
    <name evidence="14" type="ORF">KIW84_051309</name>
</gene>
<dbReference type="InterPro" id="IPR003864">
    <property type="entry name" value="CSC1/OSCA1-like_7TM"/>
</dbReference>
<feature type="transmembrane region" description="Helical" evidence="10">
    <location>
        <begin position="543"/>
        <end position="575"/>
    </location>
</feature>
<evidence type="ECO:0000256" key="10">
    <source>
        <dbReference type="SAM" id="Phobius"/>
    </source>
</evidence>
<feature type="transmembrane region" description="Helical" evidence="10">
    <location>
        <begin position="596"/>
        <end position="617"/>
    </location>
</feature>
<keyword evidence="6 10" id="KW-1133">Transmembrane helix</keyword>
<evidence type="ECO:0000313" key="15">
    <source>
        <dbReference type="Proteomes" id="UP001058974"/>
    </source>
</evidence>
<protein>
    <recommendedName>
        <fullName evidence="16">CSC1-like protein RXW8</fullName>
    </recommendedName>
</protein>
<dbReference type="PANTHER" id="PTHR13018">
    <property type="entry name" value="PROBABLE MEMBRANE PROTEIN DUF221-RELATED"/>
    <property type="match status" value="1"/>
</dbReference>
<dbReference type="Pfam" id="PF02714">
    <property type="entry name" value="RSN1_7TM"/>
    <property type="match status" value="1"/>
</dbReference>
<comment type="similarity">
    <text evidence="2">Belongs to the CSC1 (TC 1.A.17) family.</text>
</comment>
<organism evidence="14 15">
    <name type="scientific">Pisum sativum</name>
    <name type="common">Garden pea</name>
    <name type="synonym">Lathyrus oleraceus</name>
    <dbReference type="NCBI Taxonomy" id="3888"/>
    <lineage>
        <taxon>Eukaryota</taxon>
        <taxon>Viridiplantae</taxon>
        <taxon>Streptophyta</taxon>
        <taxon>Embryophyta</taxon>
        <taxon>Tracheophyta</taxon>
        <taxon>Spermatophyta</taxon>
        <taxon>Magnoliopsida</taxon>
        <taxon>eudicotyledons</taxon>
        <taxon>Gunneridae</taxon>
        <taxon>Pentapetalae</taxon>
        <taxon>rosids</taxon>
        <taxon>fabids</taxon>
        <taxon>Fabales</taxon>
        <taxon>Fabaceae</taxon>
        <taxon>Papilionoideae</taxon>
        <taxon>50 kb inversion clade</taxon>
        <taxon>NPAAA clade</taxon>
        <taxon>Hologalegina</taxon>
        <taxon>IRL clade</taxon>
        <taxon>Fabeae</taxon>
        <taxon>Lathyrus</taxon>
    </lineage>
</organism>
<comment type="caution">
    <text evidence="14">The sequence shown here is derived from an EMBL/GenBank/DDBJ whole genome shotgun (WGS) entry which is preliminary data.</text>
</comment>
<evidence type="ECO:0000256" key="3">
    <source>
        <dbReference type="ARBA" id="ARBA00022448"/>
    </source>
</evidence>
<sequence length="742" mass="83935">MNIAALLTSAGINIVVCVVLFSLYSVLRKQPSNVNVYFGRKLANRGLKNVDLSFERFVPSPTWVMRACDTTQEELLDIGGLDAVVFSRMLVFSIRVFSVAAIICTILVLPVNYYGHDRIRKDLPFESLEAFTIENVQEGSKWLWTHCLALYIISLTTCSLLYFEYKSITNLCLGHVTGLPPKPSQFTILVRGIPWSSEDSYCEAVKKFFTYYHPTTYLSHQIVYKCGAVEKIKDDAEYICKMLGDGVEHSCKPSIVQCYFCGGTNSFKIIANETDSIHSRTGLTDVHIVARKKECAAAFVFFKTRYAALMAARNLQASNPMLWVTDQAPEPRDIYWSNLCIPYKQLWIRKIFTWVASFTFVLLFLIPVTFAQGLTQLDKLEKMFPFLTDILKKKFTVQLVTGYLPSVILVLFLIGVGPVMMLLSAVEGPISRSCRKRSACYKVLYFTIWNVFFVNVFAGSVISQLSVFTSITELPAQLAKAVPTQATFFTTYVLSSGWASLAFEIIQPFPLFCNIFQRLVLCSGQDSYNGTLTFPYHTEVPRILLFGFLGFACSILAPLILPFLLFYFFLAYIVYRNQILNVYITKYDGGGQLWPIAFNTTIFSLLVAQVIALGVFGLKQSTIASGFTIPLLIGTVLFNQYCRQRFLPVFKNNAAQVFIDMDHRDANCRRMEEIYDQLHSAYSQFGTSSTQSGCFGYPGQREHAQSHPIPGHKEHVQSRPIPFDLERGKESIKPDISWAIHR</sequence>
<feature type="transmembrane region" description="Helical" evidence="10">
    <location>
        <begin position="6"/>
        <end position="27"/>
    </location>
</feature>
<comment type="subcellular location">
    <subcellularLocation>
        <location evidence="1">Membrane</location>
        <topology evidence="1">Multi-pass membrane protein</topology>
    </subcellularLocation>
</comment>
<accession>A0A9D4WM54</accession>
<evidence type="ECO:0000256" key="4">
    <source>
        <dbReference type="ARBA" id="ARBA00022692"/>
    </source>
</evidence>
<keyword evidence="4 10" id="KW-0812">Transmembrane</keyword>
<evidence type="ECO:0000256" key="6">
    <source>
        <dbReference type="ARBA" id="ARBA00022989"/>
    </source>
</evidence>
<evidence type="ECO:0000313" key="14">
    <source>
        <dbReference type="EMBL" id="KAI5404119.1"/>
    </source>
</evidence>
<dbReference type="AlphaFoldDB" id="A0A9D4WM54"/>
<dbReference type="GO" id="GO:0005227">
    <property type="term" value="F:calcium-activated cation channel activity"/>
    <property type="evidence" value="ECO:0007669"/>
    <property type="project" value="InterPro"/>
</dbReference>
<dbReference type="GO" id="GO:0005886">
    <property type="term" value="C:plasma membrane"/>
    <property type="evidence" value="ECO:0007669"/>
    <property type="project" value="TreeGrafter"/>
</dbReference>
<feature type="transmembrane region" description="Helical" evidence="10">
    <location>
        <begin position="443"/>
        <end position="465"/>
    </location>
</feature>
<evidence type="ECO:0000256" key="8">
    <source>
        <dbReference type="ARBA" id="ARBA00023136"/>
    </source>
</evidence>
<keyword evidence="8 10" id="KW-0472">Membrane</keyword>